<evidence type="ECO:0000256" key="3">
    <source>
        <dbReference type="ARBA" id="ARBA00023237"/>
    </source>
</evidence>
<evidence type="ECO:0000313" key="10">
    <source>
        <dbReference type="Proteomes" id="UP000557842"/>
    </source>
</evidence>
<reference evidence="8 10" key="1">
    <citation type="submission" date="2018-05" db="EMBL/GenBank/DDBJ databases">
        <authorList>
            <consortium name="PulseNet: The National Subtyping Network for Foodborne Disease Surveillance"/>
            <person name="Tarr C.L."/>
            <person name="Trees E."/>
            <person name="Katz L.S."/>
            <person name="Carleton-Romer H.A."/>
            <person name="Stroika S."/>
            <person name="Kucerova Z."/>
            <person name="Roache K.F."/>
            <person name="Sabol A.L."/>
            <person name="Besser J."/>
            <person name="Gerner-Smidt P."/>
        </authorList>
    </citation>
    <scope>NUCLEOTIDE SEQUENCE</scope>
    <source>
        <strain evidence="7">2014D-0197</strain>
        <strain evidence="5 10">2016D-0221</strain>
        <strain evidence="8">D4313</strain>
        <strain evidence="6 9">PNUSAC001503</strain>
    </source>
</reference>
<sequence length="596" mass="67872">MKKIIAIAVVCGFSLACAKNLADPDVAWRIKPFGLPKPLTNRSILNPAIENNFDFTQRQSYYYANDVIDKNRDALHISGGFIGKSYSGAATYDIKTDNADAHIGTYYHNLGDYKGGNGKYQGVGYERNAQDFGIKLRPKDNFSLNYTFIRDEIIDDLLPSNALETIRNTRYLNNLKVKIGEQDNSNTLNLGFSYGEIKRYRSNEYKRLPNMVKFDSKTATYSFLGEYAYKLNDMQNFVGVSYKSKTEDGYRRLANGTITGWGFPGLDIDNYRVYNTFIYELSESHALSLGLNYDWFYSDASKLNSKVSNGKSLNDEYERIYGERMRDNDYSGLSAKLRYDYKNNGYKSYLQLASLYVAPYLYNSLNVYNYMPNSSPYLYNIGAPNLKSSRHNLAQISSSYNDNAGFSFTYDSIEDLVIYDRLRSSDATLDGTIIRRNVNADYLNAKGWVKFDVIDNLSIKSSLTYHYGQNRSDDRPLYQIRPIEFNTNLDYKQNTHFGQWSVGSALRWVGAQSRGDWDKSIGLGSDLKDSAKAFATVDLYSGINIKNRFGVRFGIANIFDEDYSEFINPNHLDVITPSFAIKAPGRTVFMSFNASF</sequence>
<dbReference type="Proteomes" id="UP000535509">
    <property type="component" value="Unassembled WGS sequence"/>
</dbReference>
<dbReference type="EMBL" id="AABTCC010000002">
    <property type="protein sequence ID" value="EAI8858481.1"/>
    <property type="molecule type" value="Genomic_DNA"/>
</dbReference>
<evidence type="ECO:0000256" key="2">
    <source>
        <dbReference type="ARBA" id="ARBA00023136"/>
    </source>
</evidence>
<evidence type="ECO:0000256" key="1">
    <source>
        <dbReference type="ARBA" id="ARBA00004442"/>
    </source>
</evidence>
<feature type="chain" id="PRO_5044621686" evidence="4">
    <location>
        <begin position="19"/>
        <end position="596"/>
    </location>
</feature>
<keyword evidence="2" id="KW-0472">Membrane</keyword>
<dbReference type="PROSITE" id="PS51257">
    <property type="entry name" value="PROKAR_LIPOPROTEIN"/>
    <property type="match status" value="1"/>
</dbReference>
<dbReference type="InterPro" id="IPR036942">
    <property type="entry name" value="Beta-barrel_TonB_sf"/>
</dbReference>
<accession>A0A5L4IEJ0</accession>
<comment type="caution">
    <text evidence="8">The sequence shown here is derived from an EMBL/GenBank/DDBJ whole genome shotgun (WGS) entry which is preliminary data.</text>
</comment>
<evidence type="ECO:0000313" key="6">
    <source>
        <dbReference type="EMBL" id="EAI8858481.1"/>
    </source>
</evidence>
<name>A0A5L4IEJ0_CAMFE</name>
<dbReference type="RefSeq" id="WP_011731816.1">
    <property type="nucleotide sequence ID" value="NZ_AABUZP020000024.1"/>
</dbReference>
<keyword evidence="9" id="KW-1185">Reference proteome</keyword>
<dbReference type="SUPFAM" id="SSF56935">
    <property type="entry name" value="Porins"/>
    <property type="match status" value="1"/>
</dbReference>
<dbReference type="EMBL" id="AACCXK010000007">
    <property type="protein sequence ID" value="EAK0453102.1"/>
    <property type="molecule type" value="Genomic_DNA"/>
</dbReference>
<gene>
    <name evidence="7" type="ORF">AAH17_05455</name>
    <name evidence="8" type="ORF">AAH24_04270</name>
    <name evidence="5" type="ORF">BVH53_07075</name>
    <name evidence="6" type="ORF">CX802_01280</name>
</gene>
<dbReference type="Gene3D" id="2.40.170.20">
    <property type="entry name" value="TonB-dependent receptor, beta-barrel domain"/>
    <property type="match status" value="1"/>
</dbReference>
<keyword evidence="8" id="KW-0675">Receptor</keyword>
<dbReference type="EMBL" id="AABQDW010000012">
    <property type="protein sequence ID" value="EAI5408460.1"/>
    <property type="molecule type" value="Genomic_DNA"/>
</dbReference>
<comment type="subcellular location">
    <subcellularLocation>
        <location evidence="1">Cell outer membrane</location>
    </subcellularLocation>
</comment>
<dbReference type="GO" id="GO:0009279">
    <property type="term" value="C:cell outer membrane"/>
    <property type="evidence" value="ECO:0007669"/>
    <property type="project" value="UniProtKB-SubCell"/>
</dbReference>
<keyword evidence="4" id="KW-0732">Signal</keyword>
<dbReference type="Proteomes" id="UP000557842">
    <property type="component" value="Unassembled WGS sequence"/>
</dbReference>
<dbReference type="GeneID" id="61064279"/>
<protein>
    <submittedName>
        <fullName evidence="8">TonB-dependent receptor</fullName>
    </submittedName>
</protein>
<evidence type="ECO:0000313" key="7">
    <source>
        <dbReference type="EMBL" id="EAK0453102.1"/>
    </source>
</evidence>
<dbReference type="OMA" id="HQMDAVK"/>
<organism evidence="8">
    <name type="scientific">Campylobacter fetus</name>
    <dbReference type="NCBI Taxonomy" id="196"/>
    <lineage>
        <taxon>Bacteria</taxon>
        <taxon>Pseudomonadati</taxon>
        <taxon>Campylobacterota</taxon>
        <taxon>Epsilonproteobacteria</taxon>
        <taxon>Campylobacterales</taxon>
        <taxon>Campylobacteraceae</taxon>
        <taxon>Campylobacter</taxon>
    </lineage>
</organism>
<evidence type="ECO:0000256" key="4">
    <source>
        <dbReference type="SAM" id="SignalP"/>
    </source>
</evidence>
<evidence type="ECO:0000313" key="5">
    <source>
        <dbReference type="EMBL" id="EAI5408460.1"/>
    </source>
</evidence>
<feature type="signal peptide" evidence="4">
    <location>
        <begin position="1"/>
        <end position="18"/>
    </location>
</feature>
<dbReference type="EMBL" id="AACCXM010000002">
    <property type="protein sequence ID" value="EAK0468587.1"/>
    <property type="molecule type" value="Genomic_DNA"/>
</dbReference>
<evidence type="ECO:0000313" key="9">
    <source>
        <dbReference type="Proteomes" id="UP000535509"/>
    </source>
</evidence>
<proteinExistence type="predicted"/>
<keyword evidence="3" id="KW-0998">Cell outer membrane</keyword>
<evidence type="ECO:0000313" key="8">
    <source>
        <dbReference type="EMBL" id="EAK0468587.1"/>
    </source>
</evidence>
<dbReference type="AlphaFoldDB" id="A0A5L4IEJ0"/>